<dbReference type="InterPro" id="IPR045213">
    <property type="entry name" value="Malic_NAD-bd_bact_type"/>
</dbReference>
<feature type="domain" description="Malic enzyme N-terminal" evidence="6">
    <location>
        <begin position="28"/>
        <end position="161"/>
    </location>
</feature>
<organism evidence="7 8">
    <name type="scientific">Roseateles saccharophilus</name>
    <name type="common">Pseudomonas saccharophila</name>
    <dbReference type="NCBI Taxonomy" id="304"/>
    <lineage>
        <taxon>Bacteria</taxon>
        <taxon>Pseudomonadati</taxon>
        <taxon>Pseudomonadota</taxon>
        <taxon>Betaproteobacteria</taxon>
        <taxon>Burkholderiales</taxon>
        <taxon>Sphaerotilaceae</taxon>
        <taxon>Roseateles</taxon>
    </lineage>
</organism>
<dbReference type="EC" id="1.1.1.40" evidence="7"/>
<evidence type="ECO:0000256" key="4">
    <source>
        <dbReference type="ARBA" id="ARBA00023268"/>
    </source>
</evidence>
<dbReference type="Gene3D" id="3.40.50.10950">
    <property type="match status" value="1"/>
</dbReference>
<gene>
    <name evidence="7" type="ORF">J2X20_002687</name>
</gene>
<dbReference type="PANTHER" id="PTHR43237">
    <property type="entry name" value="NADP-DEPENDENT MALIC ENZYME"/>
    <property type="match status" value="1"/>
</dbReference>
<comment type="caution">
    <text evidence="7">The sequence shown here is derived from an EMBL/GenBank/DDBJ whole genome shotgun (WGS) entry which is preliminary data.</text>
</comment>
<name>A0ABU1YMG0_ROSSA</name>
<dbReference type="InterPro" id="IPR042112">
    <property type="entry name" value="P_AcTrfase_dom2"/>
</dbReference>
<dbReference type="Gene3D" id="3.40.50.10750">
    <property type="entry name" value="Isocitrate/Isopropylmalate dehydrogenase-like"/>
    <property type="match status" value="1"/>
</dbReference>
<evidence type="ECO:0000256" key="2">
    <source>
        <dbReference type="ARBA" id="ARBA00008756"/>
    </source>
</evidence>
<protein>
    <submittedName>
        <fullName evidence="7">Malate dehydrogenase (Oxaloacetate-decarboxylating)(NADP+)</fullName>
        <ecNumber evidence="7">1.1.1.40</ecNumber>
    </submittedName>
</protein>
<keyword evidence="8" id="KW-1185">Reference proteome</keyword>
<reference evidence="7 8" key="1">
    <citation type="submission" date="2023-07" db="EMBL/GenBank/DDBJ databases">
        <title>Sorghum-associated microbial communities from plants grown in Nebraska, USA.</title>
        <authorList>
            <person name="Schachtman D."/>
        </authorList>
    </citation>
    <scope>NUCLEOTIDE SEQUENCE [LARGE SCALE GENOMIC DNA]</scope>
    <source>
        <strain evidence="7 8">BE314</strain>
    </source>
</reference>
<dbReference type="Gene3D" id="3.40.50.720">
    <property type="entry name" value="NAD(P)-binding Rossmann-like Domain"/>
    <property type="match status" value="1"/>
</dbReference>
<dbReference type="InterPro" id="IPR051674">
    <property type="entry name" value="Malate_Decarboxylase"/>
</dbReference>
<keyword evidence="4" id="KW-0511">Multifunctional enzyme</keyword>
<feature type="domain" description="Malic enzyme NAD-binding" evidence="5">
    <location>
        <begin position="173"/>
        <end position="414"/>
    </location>
</feature>
<evidence type="ECO:0000256" key="1">
    <source>
        <dbReference type="ARBA" id="ARBA00007686"/>
    </source>
</evidence>
<dbReference type="Pfam" id="PF00390">
    <property type="entry name" value="malic"/>
    <property type="match status" value="1"/>
</dbReference>
<dbReference type="InterPro" id="IPR012302">
    <property type="entry name" value="Malic_NAD-bd"/>
</dbReference>
<dbReference type="InterPro" id="IPR012301">
    <property type="entry name" value="Malic_N_dom"/>
</dbReference>
<dbReference type="Pfam" id="PF01515">
    <property type="entry name" value="PTA_PTB"/>
    <property type="match status" value="1"/>
</dbReference>
<dbReference type="PANTHER" id="PTHR43237:SF4">
    <property type="entry name" value="NADP-DEPENDENT MALIC ENZYME"/>
    <property type="match status" value="1"/>
</dbReference>
<dbReference type="SMART" id="SM00919">
    <property type="entry name" value="Malic_M"/>
    <property type="match status" value="1"/>
</dbReference>
<dbReference type="SMART" id="SM01274">
    <property type="entry name" value="malic"/>
    <property type="match status" value="1"/>
</dbReference>
<comment type="similarity">
    <text evidence="1">In the N-terminal section; belongs to the malic enzymes family.</text>
</comment>
<dbReference type="InterPro" id="IPR012188">
    <property type="entry name" value="ME_PTA"/>
</dbReference>
<dbReference type="RefSeq" id="WP_310265512.1">
    <property type="nucleotide sequence ID" value="NZ_JAVDXU010000002.1"/>
</dbReference>
<comment type="similarity">
    <text evidence="2">In the C-terminal section; belongs to the phosphate acetyltransferase and butyryltransferase family.</text>
</comment>
<keyword evidence="3 7" id="KW-0560">Oxidoreductase</keyword>
<dbReference type="SUPFAM" id="SSF53223">
    <property type="entry name" value="Aminoacid dehydrogenase-like, N-terminal domain"/>
    <property type="match status" value="1"/>
</dbReference>
<dbReference type="EMBL" id="JAVDXU010000002">
    <property type="protein sequence ID" value="MDR7270029.1"/>
    <property type="molecule type" value="Genomic_DNA"/>
</dbReference>
<dbReference type="InterPro" id="IPR042113">
    <property type="entry name" value="P_AcTrfase_dom1"/>
</dbReference>
<dbReference type="Pfam" id="PF03949">
    <property type="entry name" value="Malic_M"/>
    <property type="match status" value="1"/>
</dbReference>
<dbReference type="InterPro" id="IPR037062">
    <property type="entry name" value="Malic_N_dom_sf"/>
</dbReference>
<evidence type="ECO:0000313" key="8">
    <source>
        <dbReference type="Proteomes" id="UP001180453"/>
    </source>
</evidence>
<dbReference type="InterPro" id="IPR036291">
    <property type="entry name" value="NAD(P)-bd_dom_sf"/>
</dbReference>
<dbReference type="Proteomes" id="UP001180453">
    <property type="component" value="Unassembled WGS sequence"/>
</dbReference>
<dbReference type="Gene3D" id="3.40.50.10380">
    <property type="entry name" value="Malic enzyme, N-terminal domain"/>
    <property type="match status" value="1"/>
</dbReference>
<evidence type="ECO:0000259" key="5">
    <source>
        <dbReference type="SMART" id="SM00919"/>
    </source>
</evidence>
<evidence type="ECO:0000313" key="7">
    <source>
        <dbReference type="EMBL" id="MDR7270029.1"/>
    </source>
</evidence>
<evidence type="ECO:0000256" key="3">
    <source>
        <dbReference type="ARBA" id="ARBA00023002"/>
    </source>
</evidence>
<evidence type="ECO:0000259" key="6">
    <source>
        <dbReference type="SMART" id="SM01274"/>
    </source>
</evidence>
<dbReference type="GO" id="GO:0004473">
    <property type="term" value="F:malate dehydrogenase (decarboxylating) (NADP+) activity"/>
    <property type="evidence" value="ECO:0007669"/>
    <property type="project" value="UniProtKB-EC"/>
</dbReference>
<dbReference type="PIRSF" id="PIRSF036684">
    <property type="entry name" value="ME_PTA"/>
    <property type="match status" value="1"/>
</dbReference>
<sequence>MEKNNAPLSPAEAALRDAALDYHCSPTRGKISVTPTKALSNQRDLSLAYSPGVAYPCLDIERDPSLAADFTSRGNLVGVITNGTAVLGLGDIGPLAAKPVMEGKGCLFKKFAGIDVFDIELAERDPDKLIDIIAAMEPTLGGINLEDIKAPECFYIERELSKRMNIPVFHDDQHGTAIISSAALLNGLELVGKDIAKVKVAVSGAGAAAIACLDVMVGLGVKRENVFVCDSRGVIQSEREDAKAGKLDESKQRYCQISAARTLADVVDGADVFLGCSAAGVLTADMVKTMGTQPIILALANPEPEIRPELAKAVRPDCIVATGRSDYPNQVNNVLCFPYIFRGALDCGATKITEGMKLACVREIAALAKAETSDEVAAAYAGQELAFGPDYLIPKPFDARLILRIAPAVAAAAAADGVATRPVPDLVAYRQSLERFVYQTGMFMRPVFATAKAECARVIYAEGEDERVLRAVQVALDEGLCKPTLIGRPEVLASRIQRAGLRLKLGEDVAVIDPEDDPRFRQYWEAYYARMKRNGFTPEMAKSAVRRSNTAIGALAIELGDADAMICGMVGRFDRHLEQVRDLVGLREGARQFAAMNALILEQMTLFITDTFVNDDPSAEELADIAAMASEEVSRFGLPPKLAFVSHSMFGSSTRPSALKMRRAHELFSAAHPEVECDGEMHGDAALSESVRHAFLPDSKLKGAANLLVLPTLDAANILFNVLKISASHGVTVGPILLGAAAPVHILTPSATVRRIVNMTALAVADVREAKGERR</sequence>
<dbReference type="InterPro" id="IPR046346">
    <property type="entry name" value="Aminoacid_DH-like_N_sf"/>
</dbReference>
<proteinExistence type="inferred from homology"/>
<dbReference type="CDD" id="cd05311">
    <property type="entry name" value="NAD_bind_2_malic_enz"/>
    <property type="match status" value="1"/>
</dbReference>
<dbReference type="SUPFAM" id="SSF53659">
    <property type="entry name" value="Isocitrate/Isopropylmalate dehydrogenase-like"/>
    <property type="match status" value="1"/>
</dbReference>
<dbReference type="SUPFAM" id="SSF51735">
    <property type="entry name" value="NAD(P)-binding Rossmann-fold domains"/>
    <property type="match status" value="1"/>
</dbReference>
<dbReference type="InterPro" id="IPR002505">
    <property type="entry name" value="PTA_PTB"/>
</dbReference>
<accession>A0ABU1YMG0</accession>